<dbReference type="InterPro" id="IPR001544">
    <property type="entry name" value="Aminotrans_IV"/>
</dbReference>
<dbReference type="Gene3D" id="3.30.470.10">
    <property type="match status" value="1"/>
</dbReference>
<keyword evidence="2" id="KW-1185">Reference proteome</keyword>
<accession>A0A930YW90</accession>
<gene>
    <name evidence="1" type="ORF">IC612_06615</name>
</gene>
<protein>
    <submittedName>
        <fullName evidence="1">Aminotransferase class IV</fullName>
    </submittedName>
</protein>
<reference evidence="1" key="1">
    <citation type="submission" date="2020-11" db="EMBL/GenBank/DDBJ databases">
        <title>Genome seq and assembly of Planobacterium sp.</title>
        <authorList>
            <person name="Chhetri G."/>
        </authorList>
    </citation>
    <scope>NUCLEOTIDE SEQUENCE</scope>
    <source>
        <strain evidence="1">GCR5</strain>
    </source>
</reference>
<keyword evidence="1" id="KW-0032">Aminotransferase</keyword>
<organism evidence="1 2">
    <name type="scientific">Planobacterium oryzisoli</name>
    <dbReference type="NCBI Taxonomy" id="2771435"/>
    <lineage>
        <taxon>Bacteria</taxon>
        <taxon>Pseudomonadati</taxon>
        <taxon>Bacteroidota</taxon>
        <taxon>Flavobacteriia</taxon>
        <taxon>Flavobacteriales</taxon>
        <taxon>Weeksellaceae</taxon>
        <taxon>Chryseobacterium group</taxon>
        <taxon>Chryseobacterium</taxon>
    </lineage>
</organism>
<evidence type="ECO:0000313" key="2">
    <source>
        <dbReference type="Proteomes" id="UP000694480"/>
    </source>
</evidence>
<dbReference type="EMBL" id="JADKYY010000007">
    <property type="protein sequence ID" value="MBF5027466.1"/>
    <property type="molecule type" value="Genomic_DNA"/>
</dbReference>
<sequence length="197" mass="22693">MYQFLESIRVEGGVVHNLELHQQRVDRAVRAFMPGRKVLLEEVLKEVILPSQGLFKLRLVYGKEIKTSYTVAPYAPPTFEKFIVREVPELSYPHKFLDRRELESFQPDIQTQVLFTQEGFVTDSIFSNVVFFDGTGWFTPSRYLLGGVMRRRLLLDGAVATQSIHLNDLKGFTHFRLINALNGMDSPLRYPVEMLLG</sequence>
<dbReference type="GO" id="GO:0008483">
    <property type="term" value="F:transaminase activity"/>
    <property type="evidence" value="ECO:0007669"/>
    <property type="project" value="UniProtKB-KW"/>
</dbReference>
<dbReference type="Gene3D" id="3.20.10.10">
    <property type="entry name" value="D-amino Acid Aminotransferase, subunit A, domain 2"/>
    <property type="match status" value="1"/>
</dbReference>
<evidence type="ECO:0000313" key="1">
    <source>
        <dbReference type="EMBL" id="MBF5027466.1"/>
    </source>
</evidence>
<dbReference type="Proteomes" id="UP000694480">
    <property type="component" value="Unassembled WGS sequence"/>
</dbReference>
<dbReference type="Pfam" id="PF01063">
    <property type="entry name" value="Aminotran_4"/>
    <property type="match status" value="1"/>
</dbReference>
<keyword evidence="1" id="KW-0808">Transferase</keyword>
<comment type="caution">
    <text evidence="1">The sequence shown here is derived from an EMBL/GenBank/DDBJ whole genome shotgun (WGS) entry which is preliminary data.</text>
</comment>
<dbReference type="InterPro" id="IPR036038">
    <property type="entry name" value="Aminotransferase-like"/>
</dbReference>
<dbReference type="InterPro" id="IPR043132">
    <property type="entry name" value="BCAT-like_C"/>
</dbReference>
<dbReference type="RefSeq" id="WP_194739394.1">
    <property type="nucleotide sequence ID" value="NZ_JADKYY010000007.1"/>
</dbReference>
<dbReference type="SUPFAM" id="SSF56752">
    <property type="entry name" value="D-aminoacid aminotransferase-like PLP-dependent enzymes"/>
    <property type="match status" value="1"/>
</dbReference>
<name>A0A930YW90_9FLAO</name>
<proteinExistence type="predicted"/>
<dbReference type="AlphaFoldDB" id="A0A930YW90"/>
<dbReference type="InterPro" id="IPR043131">
    <property type="entry name" value="BCAT-like_N"/>
</dbReference>